<dbReference type="VEuPathDB" id="TriTrypDB:Tc_MARK_1577"/>
<dbReference type="EMBL" id="PRFC01000072">
    <property type="protein sequence ID" value="PWV10054.1"/>
    <property type="molecule type" value="Genomic_DNA"/>
</dbReference>
<dbReference type="VEuPathDB" id="TriTrypDB:TcCLB.504765.9"/>
<evidence type="ECO:0000313" key="3">
    <source>
        <dbReference type="Proteomes" id="UP000246078"/>
    </source>
</evidence>
<dbReference type="VEuPathDB" id="TriTrypDB:BCY84_00091"/>
<reference evidence="2 3" key="1">
    <citation type="journal article" date="2018" name="Microb. Genom.">
        <title>Expanding an expanded genome: long-read sequencing of Trypanosoma cruzi.</title>
        <authorList>
            <person name="Berna L."/>
            <person name="Rodriguez M."/>
            <person name="Chiribao M.L."/>
            <person name="Parodi-Talice A."/>
            <person name="Pita S."/>
            <person name="Rijo G."/>
            <person name="Alvarez-Valin F."/>
            <person name="Robello C."/>
        </authorList>
    </citation>
    <scope>NUCLEOTIDE SEQUENCE [LARGE SCALE GENOMIC DNA]</scope>
    <source>
        <strain evidence="2 3">TCC</strain>
    </source>
</reference>
<organism evidence="2 3">
    <name type="scientific">Trypanosoma cruzi</name>
    <dbReference type="NCBI Taxonomy" id="5693"/>
    <lineage>
        <taxon>Eukaryota</taxon>
        <taxon>Discoba</taxon>
        <taxon>Euglenozoa</taxon>
        <taxon>Kinetoplastea</taxon>
        <taxon>Metakinetoplastina</taxon>
        <taxon>Trypanosomatida</taxon>
        <taxon>Trypanosomatidae</taxon>
        <taxon>Trypanosoma</taxon>
        <taxon>Schizotrypanum</taxon>
    </lineage>
</organism>
<comment type="caution">
    <text evidence="2">The sequence shown here is derived from an EMBL/GenBank/DDBJ whole genome shotgun (WGS) entry which is preliminary data.</text>
</comment>
<dbReference type="VEuPathDB" id="TriTrypDB:TcCLB.503461.30"/>
<feature type="region of interest" description="Disordered" evidence="1">
    <location>
        <begin position="88"/>
        <end position="109"/>
    </location>
</feature>
<dbReference type="VEuPathDB" id="TriTrypDB:TCSYLVIO_002862"/>
<dbReference type="AlphaFoldDB" id="A0A2V2WU86"/>
<dbReference type="VEuPathDB" id="TriTrypDB:TcCL_Unassigned06131"/>
<dbReference type="VEuPathDB" id="TriTrypDB:C3747_72g260"/>
<accession>A0A2V2WU86</accession>
<dbReference type="VEuPathDB" id="TriTrypDB:C4B63_92g111"/>
<protein>
    <submittedName>
        <fullName evidence="2">Uncharacterized protein</fullName>
    </submittedName>
</protein>
<dbReference type="VEuPathDB" id="TriTrypDB:TcG_09376"/>
<evidence type="ECO:0000313" key="2">
    <source>
        <dbReference type="EMBL" id="PWV10054.1"/>
    </source>
</evidence>
<proteinExistence type="predicted"/>
<dbReference type="Proteomes" id="UP000246078">
    <property type="component" value="Unassembled WGS sequence"/>
</dbReference>
<dbReference type="VEuPathDB" id="TriTrypDB:TcYC6_0104780"/>
<sequence length="221" mass="24340">MLGVFSFVFLLLFCFLHACIFILSSISYLLLPICALLQAQGGVQVTCLRSARLLRGELRLGAGAVSPAALRDALRRLFPPFCGKTRRHTYGTAASPRTAPRREGHDSPYSVSGRWRDALLLVELSKMCSASSVADARCEESLPSRLAGASPATDAVTHATAESETIAYLLRHCRFPVECWRISLNLLERWRLLQSETMSLGRSGNGLLFSPLICRPRHVPI</sequence>
<evidence type="ECO:0000256" key="1">
    <source>
        <dbReference type="SAM" id="MobiDB-lite"/>
    </source>
</evidence>
<gene>
    <name evidence="2" type="ORF">C3747_72g260</name>
</gene>
<name>A0A2V2WU86_TRYCR</name>